<evidence type="ECO:0000256" key="1">
    <source>
        <dbReference type="SAM" id="MobiDB-lite"/>
    </source>
</evidence>
<dbReference type="SMART" id="SM00220">
    <property type="entry name" value="S_TKc"/>
    <property type="match status" value="1"/>
</dbReference>
<dbReference type="Gene3D" id="1.10.510.10">
    <property type="entry name" value="Transferase(Phosphotransferase) domain 1"/>
    <property type="match status" value="1"/>
</dbReference>
<dbReference type="InterPro" id="IPR000719">
    <property type="entry name" value="Prot_kinase_dom"/>
</dbReference>
<dbReference type="FunFam" id="1.10.510.10:FF:000284">
    <property type="entry name" value="Putative receptor-like serine/threonine-protein kinase"/>
    <property type="match status" value="1"/>
</dbReference>
<dbReference type="PROSITE" id="PS00108">
    <property type="entry name" value="PROTEIN_KINASE_ST"/>
    <property type="match status" value="1"/>
</dbReference>
<dbReference type="Gene3D" id="3.40.50.620">
    <property type="entry name" value="HUPs"/>
    <property type="match status" value="1"/>
</dbReference>
<keyword evidence="3" id="KW-0675">Receptor</keyword>
<accession>A0A1D1Y0E5</accession>
<dbReference type="InterPro" id="IPR046958">
    <property type="entry name" value="RBK1/2/STUNTED"/>
</dbReference>
<dbReference type="InterPro" id="IPR011009">
    <property type="entry name" value="Kinase-like_dom_sf"/>
</dbReference>
<dbReference type="CDD" id="cd14066">
    <property type="entry name" value="STKc_IRAK"/>
    <property type="match status" value="1"/>
</dbReference>
<feature type="region of interest" description="Disordered" evidence="1">
    <location>
        <begin position="10"/>
        <end position="29"/>
    </location>
</feature>
<dbReference type="PANTHER" id="PTHR47987:SF5">
    <property type="entry name" value="PROTEIN KINASE DOMAIN-CONTAINING PROTEIN"/>
    <property type="match status" value="1"/>
</dbReference>
<evidence type="ECO:0000313" key="3">
    <source>
        <dbReference type="EMBL" id="JAT48090.1"/>
    </source>
</evidence>
<sequence length="784" mass="85223">MGALELELELEDGQRRGEKPPVLNGASQGGGETVVVGVRMDGRSRELLTWALVKAAEPGDTVVALHVLLPTSSDRTGGAGNPPSCSSVISLIKSFDSVLAAYEGFCNLKKIDLKLKICRGSSLRKLLVREANSFAAARLVLGVAKNSRAIGSSSTSIAKYCARKLPRECSVLAVDNGKIVFQRVAPPSAVGFQPTELETTKEWRHMADLPHKVLHNSSNNSKITTERDSNSAPSLSPCDINMSNACRCGDGWNLSSVSSKSNCAVCEPVCESAQGSKRSQGFQSKKGESKTMVRARLSSLSLFVKDSSEPRPGWSFLRRAILHDKKMASDRTKNSVVQCATPLPARYSASAAVHPERKPSKSAANAVPNLDSDNGAIVPLASDASHPSNTVSHEEQGKFPKALQSLQLKYSSACRLFGYHELVNATSNFSAGRLVGKGGCSRVYKGCLPDGKEIAVKILQQSEDVLKEFVLEVEIITTLCHKNIISLFGFCFENENFVLVCDFLSRGSLEDNLHGNKNGKSSLGWIERYKVAMGVAEALDYLHGAGTPQPVIHRDVKSSNILLADDCEPRLSDFGLAKWASSTSSHMTSNDVAGTFGYLAPEYFMYGKVNEKVDVYAFGVVLLELLTGRKPIDTECPKGRESLVMWAMPFLQSGNVAKLLDLSLGDKYDNDQVERMILAASLCIRRLPRSRPRMALVLKLLKGDEDILKWAKHQTNALGEFDGLDDEPANPVTNIQSHLSLALLDVEDDSFSVSSTEHTADYILSHGSLDDYLQGRWSRSSSFD</sequence>
<feature type="domain" description="Protein kinase" evidence="2">
    <location>
        <begin position="429"/>
        <end position="708"/>
    </location>
</feature>
<dbReference type="CDD" id="cd00293">
    <property type="entry name" value="USP-like"/>
    <property type="match status" value="1"/>
</dbReference>
<feature type="region of interest" description="Disordered" evidence="1">
    <location>
        <begin position="214"/>
        <end position="234"/>
    </location>
</feature>
<proteinExistence type="predicted"/>
<dbReference type="Pfam" id="PF00069">
    <property type="entry name" value="Pkinase"/>
    <property type="match status" value="1"/>
</dbReference>
<dbReference type="GO" id="GO:0005524">
    <property type="term" value="F:ATP binding"/>
    <property type="evidence" value="ECO:0007669"/>
    <property type="project" value="InterPro"/>
</dbReference>
<name>A0A1D1Y0E5_9ARAE</name>
<evidence type="ECO:0000259" key="2">
    <source>
        <dbReference type="PROSITE" id="PS50011"/>
    </source>
</evidence>
<dbReference type="InterPro" id="IPR014729">
    <property type="entry name" value="Rossmann-like_a/b/a_fold"/>
</dbReference>
<protein>
    <submittedName>
        <fullName evidence="3">Putative receptor-like serine/threonine-protein kinase At5g57670</fullName>
    </submittedName>
</protein>
<dbReference type="EMBL" id="GDJX01019846">
    <property type="protein sequence ID" value="JAT48090.1"/>
    <property type="molecule type" value="Transcribed_RNA"/>
</dbReference>
<dbReference type="Pfam" id="PF00582">
    <property type="entry name" value="Usp"/>
    <property type="match status" value="1"/>
</dbReference>
<dbReference type="FunFam" id="3.30.200.20:FF:000268">
    <property type="entry name" value="probable receptor-like serine/threonine-protein kinase At5g57670"/>
    <property type="match status" value="1"/>
</dbReference>
<dbReference type="Gene3D" id="3.30.200.20">
    <property type="entry name" value="Phosphorylase Kinase, domain 1"/>
    <property type="match status" value="1"/>
</dbReference>
<organism evidence="3">
    <name type="scientific">Anthurium amnicola</name>
    <dbReference type="NCBI Taxonomy" id="1678845"/>
    <lineage>
        <taxon>Eukaryota</taxon>
        <taxon>Viridiplantae</taxon>
        <taxon>Streptophyta</taxon>
        <taxon>Embryophyta</taxon>
        <taxon>Tracheophyta</taxon>
        <taxon>Spermatophyta</taxon>
        <taxon>Magnoliopsida</taxon>
        <taxon>Liliopsida</taxon>
        <taxon>Araceae</taxon>
        <taxon>Pothoideae</taxon>
        <taxon>Potheae</taxon>
        <taxon>Anthurium</taxon>
    </lineage>
</organism>
<dbReference type="AlphaFoldDB" id="A0A1D1Y0E5"/>
<dbReference type="SUPFAM" id="SSF52402">
    <property type="entry name" value="Adenine nucleotide alpha hydrolases-like"/>
    <property type="match status" value="1"/>
</dbReference>
<dbReference type="InterPro" id="IPR008271">
    <property type="entry name" value="Ser/Thr_kinase_AS"/>
</dbReference>
<dbReference type="PROSITE" id="PS50011">
    <property type="entry name" value="PROTEIN_KINASE_DOM"/>
    <property type="match status" value="1"/>
</dbReference>
<reference evidence="3" key="1">
    <citation type="submission" date="2015-07" db="EMBL/GenBank/DDBJ databases">
        <title>Transcriptome Assembly of Anthurium amnicola.</title>
        <authorList>
            <person name="Suzuki J."/>
        </authorList>
    </citation>
    <scope>NUCLEOTIDE SEQUENCE</scope>
</reference>
<gene>
    <name evidence="3" type="primary">At5g57670_6</name>
    <name evidence="3" type="ORF">g.92154</name>
</gene>
<dbReference type="FunFam" id="3.40.50.620:FF:000177">
    <property type="entry name" value="probable receptor-like serine/threonine-protein kinase At5g57670"/>
    <property type="match status" value="1"/>
</dbReference>
<dbReference type="InterPro" id="IPR006016">
    <property type="entry name" value="UspA"/>
</dbReference>
<keyword evidence="3" id="KW-0808">Transferase</keyword>
<dbReference type="SUPFAM" id="SSF56112">
    <property type="entry name" value="Protein kinase-like (PK-like)"/>
    <property type="match status" value="1"/>
</dbReference>
<dbReference type="PANTHER" id="PTHR47987">
    <property type="entry name" value="OS08G0249100 PROTEIN"/>
    <property type="match status" value="1"/>
</dbReference>
<dbReference type="GO" id="GO:0004672">
    <property type="term" value="F:protein kinase activity"/>
    <property type="evidence" value="ECO:0007669"/>
    <property type="project" value="InterPro"/>
</dbReference>
<keyword evidence="3" id="KW-0418">Kinase</keyword>